<feature type="compositionally biased region" description="Polar residues" evidence="1">
    <location>
        <begin position="1078"/>
        <end position="1105"/>
    </location>
</feature>
<dbReference type="GeneID" id="108742217"/>
<reference evidence="3" key="1">
    <citation type="submission" date="2025-08" db="UniProtKB">
        <authorList>
            <consortium name="RefSeq"/>
        </authorList>
    </citation>
    <scope>IDENTIFICATION</scope>
    <source>
        <tissue evidence="3">Entire body</tissue>
    </source>
</reference>
<feature type="compositionally biased region" description="Basic and acidic residues" evidence="1">
    <location>
        <begin position="210"/>
        <end position="230"/>
    </location>
</feature>
<evidence type="ECO:0000313" key="2">
    <source>
        <dbReference type="Proteomes" id="UP000192223"/>
    </source>
</evidence>
<feature type="compositionally biased region" description="Low complexity" evidence="1">
    <location>
        <begin position="1205"/>
        <end position="1264"/>
    </location>
</feature>
<feature type="compositionally biased region" description="Low complexity" evidence="1">
    <location>
        <begin position="1176"/>
        <end position="1198"/>
    </location>
</feature>
<dbReference type="Proteomes" id="UP000192223">
    <property type="component" value="Unplaced"/>
</dbReference>
<feature type="region of interest" description="Disordered" evidence="1">
    <location>
        <begin position="971"/>
        <end position="1018"/>
    </location>
</feature>
<gene>
    <name evidence="3" type="primary">LOC108742217</name>
</gene>
<dbReference type="SUPFAM" id="SSF81606">
    <property type="entry name" value="PP2C-like"/>
    <property type="match status" value="1"/>
</dbReference>
<protein>
    <submittedName>
        <fullName evidence="3">Mucin-5AC</fullName>
    </submittedName>
</protein>
<feature type="compositionally biased region" description="Basic and acidic residues" evidence="1">
    <location>
        <begin position="243"/>
        <end position="254"/>
    </location>
</feature>
<dbReference type="InParanoid" id="A0A7F5RIY4"/>
<feature type="compositionally biased region" description="Low complexity" evidence="1">
    <location>
        <begin position="1320"/>
        <end position="1335"/>
    </location>
</feature>
<feature type="compositionally biased region" description="Basic and acidic residues" evidence="1">
    <location>
        <begin position="976"/>
        <end position="1015"/>
    </location>
</feature>
<evidence type="ECO:0000313" key="3">
    <source>
        <dbReference type="RefSeq" id="XP_025835967.1"/>
    </source>
</evidence>
<name>A0A7F5RIY4_AGRPL</name>
<keyword evidence="2" id="KW-1185">Reference proteome</keyword>
<feature type="compositionally biased region" description="Polar residues" evidence="1">
    <location>
        <begin position="1115"/>
        <end position="1130"/>
    </location>
</feature>
<feature type="compositionally biased region" description="Polar residues" evidence="1">
    <location>
        <begin position="581"/>
        <end position="595"/>
    </location>
</feature>
<feature type="region of interest" description="Disordered" evidence="1">
    <location>
        <begin position="571"/>
        <end position="595"/>
    </location>
</feature>
<feature type="compositionally biased region" description="Low complexity" evidence="1">
    <location>
        <begin position="1044"/>
        <end position="1065"/>
    </location>
</feature>
<dbReference type="RefSeq" id="XP_025835967.1">
    <property type="nucleotide sequence ID" value="XM_025980182.1"/>
</dbReference>
<sequence>LDLFRTRSENSGRPAAFSFREVLLAKKDVEYITQRLVQLAKEQGSSDNITVIVVFLRDLKKIAAEAHWANRNGSSIMDASLNNVNDTNNPFATTNGAEFLAQKNASDTSILSQNPFALNLGDNFANKCNDNKTEDLSSSKDFFSNGKRHATDEFDDDEDYGPETDVDTVDDSILSPTSPKAFTDGPTNNNITFTDKSVFNDNFMDQFLKKDKEEEKKESEKEEEIEKGTEESSGFLFGLPQQKADEQDSNKLETDDVEDVPVVTARDETPTPPAESVQETSALVDNVADSGEESEDEWNYFKGDVAEKKDIKSSQADEELIADSNIDSDTMSQLNPNAAEFVPVSPKRNIASPQFQNLINDPIIAQSPKKTAQPEADIKVPNIQDFEKEIKSRPSDLATNGHEDDDSNKLTSQQIMENFLNGKSIDEIEFQPSTPKKTFSPDEFHFGTNTTPFTPSRLLDQSEALSTKANFGDETSASYMDDKDLECTPIVEKVSNVSRKIGEDFDVDELNKVHVLPENIDDYLVEVNGTNTTFNDTISDLPDHDPLAGEKSNTPITTDLDTCLDNVAVEETQENKEKTLESQLPNYSEESDSKPNIQEQVWASISKELEQNVPDSDPFKYEDDAILQSSIKEEYQLNETNETTVQLEHESQTGSLLNSNLVCTISSAQSPAFEALSSPELQESEIPNASLTQQDQLAVIQEPEVCNLPLVGHESISLQDDIKASSPLPSSPSPDLLAKSILPESESLVQEHLESVMSPEPENERIESEIKSELEIESLKEEALSSELEVISPDLKVESPQSHDLASEMSDLDKLSDAKSPTSELETKLTEPCELPKSPEPEICQVAKSPVPNLAKTPEPELDQLSKLTESLECEIPSNGNLSIIPVKESSTEDITSSVKDEALSPVLTTSPLEAEETKLSKQLDTESVATNDINSFLNRSGLSEVASPLSPESEIITSHYIQPEFAEKAIMPSSEETKTEPIIEEVPKEAPKGEEVKEEITEKEDKQEKEEKTTGDAGIVSVVGIGVAAAAVALATKKDSPVAKKASAKTTTKTTPAKAPLKSTSASKPTKPLATPPSKSSPTTRQTPSKLHSVTPKTPTSVSAAKSIPGTKSPAATSRPKSATTTPTLKSLADKKPVTNGECKKPLSATSPEKKSTITASTRSAPKVTLKNAVASTKATGISKTTTASATKSVAGAPKSAVPKTTAANMAAKTTTKTLSSTRTTTSTTATSVSKTSATTAKSTVSSKTSSTLAATKPKPTTTVPSRAKPPITKTVTKSSPDTEKQLKETANKKITAAAARVTTIKKTTAHTIQKTDTKGPVTKPHVTKTTTMKSTVGKKPTEVIHNVSNKLKMTTTAAKSPKIEQNGIVSEVQEITTINVSSNSSEPQLIKDLSPINDNAQLLDNAKLLEATEN</sequence>
<feature type="compositionally biased region" description="Basic and acidic residues" evidence="1">
    <location>
        <begin position="1133"/>
        <end position="1146"/>
    </location>
</feature>
<accession>A0A7F5RIY4</accession>
<proteinExistence type="predicted"/>
<dbReference type="InterPro" id="IPR009818">
    <property type="entry name" value="PAM2_motif"/>
</dbReference>
<feature type="region of interest" description="Disordered" evidence="1">
    <location>
        <begin position="135"/>
        <end position="195"/>
    </location>
</feature>
<feature type="compositionally biased region" description="Polar residues" evidence="1">
    <location>
        <begin position="174"/>
        <end position="195"/>
    </location>
</feature>
<dbReference type="InterPro" id="IPR036457">
    <property type="entry name" value="PPM-type-like_dom_sf"/>
</dbReference>
<dbReference type="Pfam" id="PF07145">
    <property type="entry name" value="PAM2"/>
    <property type="match status" value="1"/>
</dbReference>
<feature type="region of interest" description="Disordered" evidence="1">
    <location>
        <begin position="791"/>
        <end position="840"/>
    </location>
</feature>
<feature type="region of interest" description="Disordered" evidence="1">
    <location>
        <begin position="433"/>
        <end position="455"/>
    </location>
</feature>
<organism evidence="2 3">
    <name type="scientific">Agrilus planipennis</name>
    <name type="common">Emerald ash borer</name>
    <name type="synonym">Agrilus marcopoli</name>
    <dbReference type="NCBI Taxonomy" id="224129"/>
    <lineage>
        <taxon>Eukaryota</taxon>
        <taxon>Metazoa</taxon>
        <taxon>Ecdysozoa</taxon>
        <taxon>Arthropoda</taxon>
        <taxon>Hexapoda</taxon>
        <taxon>Insecta</taxon>
        <taxon>Pterygota</taxon>
        <taxon>Neoptera</taxon>
        <taxon>Endopterygota</taxon>
        <taxon>Coleoptera</taxon>
        <taxon>Polyphaga</taxon>
        <taxon>Elateriformia</taxon>
        <taxon>Buprestoidea</taxon>
        <taxon>Buprestidae</taxon>
        <taxon>Agrilinae</taxon>
        <taxon>Agrilus</taxon>
    </lineage>
</organism>
<feature type="non-terminal residue" evidence="3">
    <location>
        <position position="1"/>
    </location>
</feature>
<feature type="region of interest" description="Disordered" evidence="1">
    <location>
        <begin position="1312"/>
        <end position="1335"/>
    </location>
</feature>
<dbReference type="Gene3D" id="3.60.40.10">
    <property type="entry name" value="PPM-type phosphatase domain"/>
    <property type="match status" value="1"/>
</dbReference>
<dbReference type="KEGG" id="apln:108742217"/>
<feature type="compositionally biased region" description="Acidic residues" evidence="1">
    <location>
        <begin position="153"/>
        <end position="170"/>
    </location>
</feature>
<evidence type="ECO:0000256" key="1">
    <source>
        <dbReference type="SAM" id="MobiDB-lite"/>
    </source>
</evidence>
<dbReference type="OrthoDB" id="416093at2759"/>
<feature type="region of interest" description="Disordered" evidence="1">
    <location>
        <begin position="210"/>
        <end position="282"/>
    </location>
</feature>
<feature type="region of interest" description="Disordered" evidence="1">
    <location>
        <begin position="1035"/>
        <end position="1287"/>
    </location>
</feature>